<evidence type="ECO:0000256" key="4">
    <source>
        <dbReference type="HAMAP-Rule" id="MF_00724"/>
    </source>
</evidence>
<dbReference type="GO" id="GO:0009425">
    <property type="term" value="C:bacterial-type flagellum basal body"/>
    <property type="evidence" value="ECO:0007669"/>
    <property type="project" value="UniProtKB-SubCell"/>
</dbReference>
<name>A0A967B327_9PROT</name>
<comment type="subcellular location">
    <subcellularLocation>
        <location evidence="1 4">Bacterial flagellum basal body</location>
    </subcellularLocation>
</comment>
<dbReference type="GO" id="GO:0005198">
    <property type="term" value="F:structural molecule activity"/>
    <property type="evidence" value="ECO:0007669"/>
    <property type="project" value="InterPro"/>
</dbReference>
<keyword evidence="6" id="KW-1185">Reference proteome</keyword>
<dbReference type="PRINTS" id="PR01006">
    <property type="entry name" value="FLGHOOKFLIE"/>
</dbReference>
<reference evidence="5" key="1">
    <citation type="submission" date="2019-11" db="EMBL/GenBank/DDBJ databases">
        <title>Description of new Acetobacter species.</title>
        <authorList>
            <person name="Cleenwerck I."/>
            <person name="Sombolestani A.S."/>
        </authorList>
    </citation>
    <scope>NUCLEOTIDE SEQUENCE</scope>
    <source>
        <strain evidence="5">LMG 1626</strain>
    </source>
</reference>
<dbReference type="Pfam" id="PF02049">
    <property type="entry name" value="FliE"/>
    <property type="match status" value="1"/>
</dbReference>
<dbReference type="GO" id="GO:0071973">
    <property type="term" value="P:bacterial-type flagellum-dependent cell motility"/>
    <property type="evidence" value="ECO:0007669"/>
    <property type="project" value="InterPro"/>
</dbReference>
<dbReference type="EMBL" id="WOTH01000003">
    <property type="protein sequence ID" value="NHO52827.1"/>
    <property type="molecule type" value="Genomic_DNA"/>
</dbReference>
<evidence type="ECO:0000256" key="1">
    <source>
        <dbReference type="ARBA" id="ARBA00004117"/>
    </source>
</evidence>
<evidence type="ECO:0000313" key="5">
    <source>
        <dbReference type="EMBL" id="NHO52827.1"/>
    </source>
</evidence>
<evidence type="ECO:0000256" key="3">
    <source>
        <dbReference type="ARBA" id="ARBA00023143"/>
    </source>
</evidence>
<proteinExistence type="inferred from homology"/>
<dbReference type="AlphaFoldDB" id="A0A967B327"/>
<sequence>MMISSSKAAAAYSRTQSALSTSGADASVSGSTEATGFGDALQSAIDGVVNTGEQAEAKAATGLHGQGNLTDIVTSVSQAQIVMQTASTVRDRVIQSYQDIMRMTI</sequence>
<dbReference type="HAMAP" id="MF_00724">
    <property type="entry name" value="FliE"/>
    <property type="match status" value="1"/>
</dbReference>
<dbReference type="PANTHER" id="PTHR34653:SF1">
    <property type="entry name" value="FLAGELLAR HOOK-BASAL BODY COMPLEX PROTEIN FLIE"/>
    <property type="match status" value="1"/>
</dbReference>
<keyword evidence="5" id="KW-0969">Cilium</keyword>
<gene>
    <name evidence="4" type="primary">fliE</name>
    <name evidence="5" type="ORF">GOB87_02465</name>
</gene>
<dbReference type="PANTHER" id="PTHR34653">
    <property type="match status" value="1"/>
</dbReference>
<keyword evidence="5" id="KW-0966">Cell projection</keyword>
<dbReference type="InterPro" id="IPR001624">
    <property type="entry name" value="FliE"/>
</dbReference>
<keyword evidence="3 4" id="KW-0975">Bacterial flagellum</keyword>
<keyword evidence="5" id="KW-0282">Flagellum</keyword>
<dbReference type="RefSeq" id="WP_166312971.1">
    <property type="nucleotide sequence ID" value="NZ_WOTH01000003.1"/>
</dbReference>
<evidence type="ECO:0000313" key="6">
    <source>
        <dbReference type="Proteomes" id="UP000597459"/>
    </source>
</evidence>
<protein>
    <recommendedName>
        <fullName evidence="4">Flagellar hook-basal body complex protein FliE</fullName>
    </recommendedName>
</protein>
<comment type="similarity">
    <text evidence="2 4">Belongs to the FliE family.</text>
</comment>
<dbReference type="GO" id="GO:0003774">
    <property type="term" value="F:cytoskeletal motor activity"/>
    <property type="evidence" value="ECO:0007669"/>
    <property type="project" value="InterPro"/>
</dbReference>
<evidence type="ECO:0000256" key="2">
    <source>
        <dbReference type="ARBA" id="ARBA00009272"/>
    </source>
</evidence>
<accession>A0A967B327</accession>
<organism evidence="5 6">
    <name type="scientific">Acetobacter estunensis</name>
    <dbReference type="NCBI Taxonomy" id="104097"/>
    <lineage>
        <taxon>Bacteria</taxon>
        <taxon>Pseudomonadati</taxon>
        <taxon>Pseudomonadota</taxon>
        <taxon>Alphaproteobacteria</taxon>
        <taxon>Acetobacterales</taxon>
        <taxon>Acetobacteraceae</taxon>
        <taxon>Acetobacter</taxon>
    </lineage>
</organism>
<dbReference type="Proteomes" id="UP000597459">
    <property type="component" value="Unassembled WGS sequence"/>
</dbReference>
<comment type="caution">
    <text evidence="5">The sequence shown here is derived from an EMBL/GenBank/DDBJ whole genome shotgun (WGS) entry which is preliminary data.</text>
</comment>